<feature type="active site" evidence="5">
    <location>
        <position position="318"/>
    </location>
</feature>
<dbReference type="Proteomes" id="UP000027195">
    <property type="component" value="Unassembled WGS sequence"/>
</dbReference>
<evidence type="ECO:0000256" key="1">
    <source>
        <dbReference type="ARBA" id="ARBA00008078"/>
    </source>
</evidence>
<dbReference type="OrthoDB" id="10249562at2759"/>
<evidence type="ECO:0000259" key="6">
    <source>
        <dbReference type="Pfam" id="PF01974"/>
    </source>
</evidence>
<dbReference type="PIRSF" id="PIRSF011789">
    <property type="entry name" value="tRNA_splic_SEN2"/>
    <property type="match status" value="1"/>
</dbReference>
<evidence type="ECO:0000256" key="4">
    <source>
        <dbReference type="PIRNR" id="PIRNR011789"/>
    </source>
</evidence>
<keyword evidence="8" id="KW-1185">Reference proteome</keyword>
<protein>
    <recommendedName>
        <fullName evidence="4">tRNA-splicing endonuclease subunit Sen2</fullName>
        <ecNumber evidence="4">4.6.1.16</ecNumber>
    </recommendedName>
</protein>
<dbReference type="InterPro" id="IPR011856">
    <property type="entry name" value="tRNA_endonuc-like_dom_sf"/>
</dbReference>
<dbReference type="GO" id="GO:0003676">
    <property type="term" value="F:nucleic acid binding"/>
    <property type="evidence" value="ECO:0007669"/>
    <property type="project" value="InterPro"/>
</dbReference>
<dbReference type="InParanoid" id="A0A067MWU9"/>
<evidence type="ECO:0000256" key="5">
    <source>
        <dbReference type="PIRSR" id="PIRSR011789-1"/>
    </source>
</evidence>
<dbReference type="GO" id="GO:0000213">
    <property type="term" value="F:tRNA-intron lyase activity"/>
    <property type="evidence" value="ECO:0007669"/>
    <property type="project" value="UniProtKB-UniRule"/>
</dbReference>
<dbReference type="GO" id="GO:0000379">
    <property type="term" value="P:tRNA-type intron splice site recognition and cleavage"/>
    <property type="evidence" value="ECO:0007669"/>
    <property type="project" value="TreeGrafter"/>
</dbReference>
<dbReference type="InterPro" id="IPR006677">
    <property type="entry name" value="tRNA_intron_Endonuc_cat-like"/>
</dbReference>
<keyword evidence="3 4" id="KW-0456">Lyase</keyword>
<sequence>MADSPPAHRAAPGKSQAKRGKDHLNAIYAHPLPLLFGPLPADTPLPWATNVLGLFGRNRIVNPKCVGVFDAATRSVWITNSKDTFILWQRGFFGKGNLSRSEPSWLSRRINQLSGPKQLTAEEVTARRRELRKQFKTERAQALAAAAAEAEAIFAATGEMPTPEAVPAIVSKATFQAKGQQSAAVLPGADSVVTPPLNAADPSLVDEVDDAITPPEDMEHLQLTLQEAFFLAWSVGCLNIIDPTTNESIAPSALWKTFLAAHDFLASPDVPQSPWFDNPFLVSYVAFHHYRSLGWVVKSGIKFCVDLLLYKRGPVFHHAEFAIVVIPVYEDPEDRKSSPYDLPNVEPFTWSWLSTINRVNSQVKKTLILTYITIPALRRISAEELKSPECLKHFTVREVTIRRFVPARMRD</sequence>
<dbReference type="FunCoup" id="A0A067MWU9">
    <property type="interactions" value="22"/>
</dbReference>
<dbReference type="AlphaFoldDB" id="A0A067MWU9"/>
<reference evidence="8" key="1">
    <citation type="journal article" date="2014" name="Proc. Natl. Acad. Sci. U.S.A.">
        <title>Extensive sampling of basidiomycete genomes demonstrates inadequacy of the white-rot/brown-rot paradigm for wood decay fungi.</title>
        <authorList>
            <person name="Riley R."/>
            <person name="Salamov A.A."/>
            <person name="Brown D.W."/>
            <person name="Nagy L.G."/>
            <person name="Floudas D."/>
            <person name="Held B.W."/>
            <person name="Levasseur A."/>
            <person name="Lombard V."/>
            <person name="Morin E."/>
            <person name="Otillar R."/>
            <person name="Lindquist E.A."/>
            <person name="Sun H."/>
            <person name="LaButti K.M."/>
            <person name="Schmutz J."/>
            <person name="Jabbour D."/>
            <person name="Luo H."/>
            <person name="Baker S.E."/>
            <person name="Pisabarro A.G."/>
            <person name="Walton J.D."/>
            <person name="Blanchette R.A."/>
            <person name="Henrissat B."/>
            <person name="Martin F."/>
            <person name="Cullen D."/>
            <person name="Hibbett D.S."/>
            <person name="Grigoriev I.V."/>
        </authorList>
    </citation>
    <scope>NUCLEOTIDE SEQUENCE [LARGE SCALE GENOMIC DNA]</scope>
    <source>
        <strain evidence="8">FD-172 SS1</strain>
    </source>
</reference>
<dbReference type="Gene3D" id="3.40.1350.10">
    <property type="match status" value="1"/>
</dbReference>
<evidence type="ECO:0000256" key="3">
    <source>
        <dbReference type="ARBA" id="ARBA00023239"/>
    </source>
</evidence>
<dbReference type="InterPro" id="IPR006676">
    <property type="entry name" value="tRNA_splic"/>
</dbReference>
<dbReference type="InterPro" id="IPR016589">
    <property type="entry name" value="tRNA_splic_SEN2"/>
</dbReference>
<organism evidence="7 8">
    <name type="scientific">Botryobasidium botryosum (strain FD-172 SS1)</name>
    <dbReference type="NCBI Taxonomy" id="930990"/>
    <lineage>
        <taxon>Eukaryota</taxon>
        <taxon>Fungi</taxon>
        <taxon>Dikarya</taxon>
        <taxon>Basidiomycota</taxon>
        <taxon>Agaricomycotina</taxon>
        <taxon>Agaricomycetes</taxon>
        <taxon>Cantharellales</taxon>
        <taxon>Botryobasidiaceae</taxon>
        <taxon>Botryobasidium</taxon>
    </lineage>
</organism>
<dbReference type="HOGENOM" id="CLU_012847_2_0_1"/>
<dbReference type="InterPro" id="IPR036167">
    <property type="entry name" value="tRNA_intron_Endo_cat-like_sf"/>
</dbReference>
<name>A0A067MWU9_BOTB1</name>
<dbReference type="PANTHER" id="PTHR21227:SF0">
    <property type="entry name" value="TRNA-SPLICING ENDONUCLEASE SUBUNIT SEN2"/>
    <property type="match status" value="1"/>
</dbReference>
<dbReference type="EMBL" id="KL198020">
    <property type="protein sequence ID" value="KDQ19180.1"/>
    <property type="molecule type" value="Genomic_DNA"/>
</dbReference>
<dbReference type="SUPFAM" id="SSF53032">
    <property type="entry name" value="tRNA-intron endonuclease catalytic domain-like"/>
    <property type="match status" value="1"/>
</dbReference>
<keyword evidence="2 4" id="KW-0819">tRNA processing</keyword>
<dbReference type="FunFam" id="3.40.1350.10:FF:000007">
    <property type="entry name" value="tRNA-splicing endonuclease subunit Sen2"/>
    <property type="match status" value="1"/>
</dbReference>
<dbReference type="EC" id="4.6.1.16" evidence="4"/>
<evidence type="ECO:0000313" key="7">
    <source>
        <dbReference type="EMBL" id="KDQ19180.1"/>
    </source>
</evidence>
<gene>
    <name evidence="7" type="ORF">BOTBODRAFT_127095</name>
</gene>
<dbReference type="CDD" id="cd22363">
    <property type="entry name" value="tRNA-intron_lyase_C"/>
    <property type="match status" value="1"/>
</dbReference>
<feature type="active site" evidence="5">
    <location>
        <position position="365"/>
    </location>
</feature>
<proteinExistence type="inferred from homology"/>
<comment type="function">
    <text evidence="4">Constitutes one of the two catalytic subunit of the tRNA-splicing endonuclease complex, a complex responsible for identification and cleavage of the splice sites in pre-tRNA. It cleaves pre-tRNA at the 5'- and 3'-splice sites to release the intron. The products are an intron and two tRNA half-molecules bearing 2',3'-cyclic phosphate and 5'-OH termini. There are no conserved sequences at the splice sites, but the intron is invariably located at the same site in the gene, placing the splice sites an invariant distance from the constant structural features of the tRNA body.</text>
</comment>
<comment type="similarity">
    <text evidence="1 4">Belongs to the tRNA-intron endonuclease family.</text>
</comment>
<evidence type="ECO:0000256" key="2">
    <source>
        <dbReference type="ARBA" id="ARBA00022694"/>
    </source>
</evidence>
<feature type="domain" description="tRNA intron endonuclease catalytic" evidence="6">
    <location>
        <begin position="280"/>
        <end position="372"/>
    </location>
</feature>
<dbReference type="STRING" id="930990.A0A067MWU9"/>
<feature type="active site" evidence="5">
    <location>
        <position position="310"/>
    </location>
</feature>
<accession>A0A067MWU9</accession>
<dbReference type="GO" id="GO:0005737">
    <property type="term" value="C:cytoplasm"/>
    <property type="evidence" value="ECO:0007669"/>
    <property type="project" value="TreeGrafter"/>
</dbReference>
<dbReference type="PANTHER" id="PTHR21227">
    <property type="entry name" value="TRNA-SPLICING ENDONUCLEASE SUBUNIT SEN2"/>
    <property type="match status" value="1"/>
</dbReference>
<dbReference type="GO" id="GO:0000214">
    <property type="term" value="C:tRNA-intron endonuclease complex"/>
    <property type="evidence" value="ECO:0007669"/>
    <property type="project" value="UniProtKB-UniRule"/>
</dbReference>
<evidence type="ECO:0000313" key="8">
    <source>
        <dbReference type="Proteomes" id="UP000027195"/>
    </source>
</evidence>
<dbReference type="Pfam" id="PF01974">
    <property type="entry name" value="tRNA_int_endo"/>
    <property type="match status" value="1"/>
</dbReference>